<comment type="caution">
    <text evidence="1">The sequence shown here is derived from an EMBL/GenBank/DDBJ whole genome shotgun (WGS) entry which is preliminary data.</text>
</comment>
<gene>
    <name evidence="1" type="ORF">Dpo_17c00130</name>
</gene>
<sequence>MVPELFKKWLPWRFLIRRVTGFYGFLDPVTLMARLRQFGKPSEVQEPIELLRAGLIFHARGLVNTRAIQYNLDWVWPFWVVKQFTPQDASFIPRGFSFSHINVTHRNWTAVGHPDLAAYPIIDPRGLVTPLFDAWSIDVWLMTKDNNLLLPSRQPSVVQTLDLSGELAVTTATEENSLSLVCTARVKMDTPAGPVMQMTARGSMQTDTGWLVVSIRPYNPEGIYFIDHIRFKDSRFVINHTHEVHFGAAPEKVLFSTYDHGDVALELDRPQAENQAACPIGMATAAAFFPIGAKEATQIDIQVPLNQDTDVVSSNTGRPAAPASHMVSQTAALAIPDAKFQFLYDAAVRTLLLLSADEVVPGPYTYRRFWFRDACLMMNALLGLGLAQRCERLIQGFESRQKLSGYFQSQEGEWDSNGQVLWIAHRFAQCTGQGFSTSVFTSLMKGARWIVHKRRSKKDGKPHDGLLPAGFSAEHLGPNDYYYWDDFWGVAGLRAAAELAKNQGNAADQNLFAAQAMDFETCIFTSLAQSPGYQKHQAMPASPYRRMDAGAVGSLVADYPLQITSPNDAGIMNTLSYLMSHCSFGNAFFQDMIHSGINIYLTLAVAQTFLRSRNPRYKELIHAVADLATPTGQWPEAINPLTGGGCMGDGQHGWAAAEWVMMMRSLFIREEGRTLILGSGIFPEWLEQDTPLCFGPTLVPGGVVSVRFVRSRTGLELFLTASVKGRPLPCTAAVPGYRPKELDTSHGYCLLEPASFP</sequence>
<dbReference type="AlphaFoldDB" id="S0FW08"/>
<name>S0FW08_9BACT</name>
<dbReference type="EMBL" id="APJX01000017">
    <property type="protein sequence ID" value="EMS77309.1"/>
    <property type="molecule type" value="Genomic_DNA"/>
</dbReference>
<dbReference type="Proteomes" id="UP000014216">
    <property type="component" value="Unassembled WGS sequence"/>
</dbReference>
<dbReference type="InterPro" id="IPR008928">
    <property type="entry name" value="6-hairpin_glycosidase_sf"/>
</dbReference>
<dbReference type="GO" id="GO:0005975">
    <property type="term" value="P:carbohydrate metabolic process"/>
    <property type="evidence" value="ECO:0007669"/>
    <property type="project" value="InterPro"/>
</dbReference>
<proteinExistence type="predicted"/>
<dbReference type="Gene3D" id="1.50.10.10">
    <property type="match status" value="1"/>
</dbReference>
<evidence type="ECO:0000313" key="1">
    <source>
        <dbReference type="EMBL" id="EMS77309.1"/>
    </source>
</evidence>
<dbReference type="OrthoDB" id="9763537at2"/>
<evidence type="ECO:0000313" key="2">
    <source>
        <dbReference type="Proteomes" id="UP000014216"/>
    </source>
</evidence>
<dbReference type="InterPro" id="IPR012341">
    <property type="entry name" value="6hp_glycosidase-like_sf"/>
</dbReference>
<protein>
    <submittedName>
        <fullName evidence="1">Uncharacterized protein</fullName>
    </submittedName>
</protein>
<keyword evidence="2" id="KW-1185">Reference proteome</keyword>
<reference evidence="1 2" key="1">
    <citation type="journal article" date="2013" name="Genome Announc.">
        <title>Draft Genome Sequence of Desulfotignum phosphitoxidans DSM 13687 Strain FiPS-3.</title>
        <authorList>
            <person name="Poehlein A."/>
            <person name="Daniel R."/>
            <person name="Simeonova D.D."/>
        </authorList>
    </citation>
    <scope>NUCLEOTIDE SEQUENCE [LARGE SCALE GENOMIC DNA]</scope>
    <source>
        <strain evidence="1 2">DSM 13687</strain>
    </source>
</reference>
<accession>S0FW08</accession>
<dbReference type="PATRIC" id="fig|1286635.3.peg.4727"/>
<dbReference type="SUPFAM" id="SSF48208">
    <property type="entry name" value="Six-hairpin glycosidases"/>
    <property type="match status" value="1"/>
</dbReference>
<organism evidence="1 2">
    <name type="scientific">Desulfotignum phosphitoxidans DSM 13687</name>
    <dbReference type="NCBI Taxonomy" id="1286635"/>
    <lineage>
        <taxon>Bacteria</taxon>
        <taxon>Pseudomonadati</taxon>
        <taxon>Thermodesulfobacteriota</taxon>
        <taxon>Desulfobacteria</taxon>
        <taxon>Desulfobacterales</taxon>
        <taxon>Desulfobacteraceae</taxon>
        <taxon>Desulfotignum</taxon>
    </lineage>
</organism>